<sequence length="89" mass="10918">MKKILSRLQEKNVYLSEIIDKPNKTILDTVLYLHQLKEIHIYKEPLFKKAIDELNNRMLDYKKIQIIPTEKEITMENYKFTEYIFKKIR</sequence>
<evidence type="ECO:0000313" key="1">
    <source>
        <dbReference type="EMBL" id="SHF16357.1"/>
    </source>
</evidence>
<comment type="caution">
    <text evidence="1">The sequence shown here is derived from an EMBL/GenBank/DDBJ whole genome shotgun (WGS) entry which is preliminary data.</text>
</comment>
<protein>
    <submittedName>
        <fullName evidence="1">Uncharacterized protein</fullName>
    </submittedName>
</protein>
<reference evidence="1" key="1">
    <citation type="submission" date="2016-11" db="EMBL/GenBank/DDBJ databases">
        <authorList>
            <person name="Varghese N."/>
            <person name="Submissions S."/>
        </authorList>
    </citation>
    <scope>NUCLEOTIDE SEQUENCE [LARGE SCALE GENOMIC DNA]</scope>
    <source>
        <strain evidence="1">DSM 16785</strain>
    </source>
</reference>
<dbReference type="AlphaFoldDB" id="A0A1M4ZEX4"/>
<gene>
    <name evidence="1" type="ORF">SAMN02745164_01912</name>
</gene>
<dbReference type="EMBL" id="FQUI01000041">
    <property type="protein sequence ID" value="SHF16357.1"/>
    <property type="molecule type" value="Genomic_DNA"/>
</dbReference>
<dbReference type="Proteomes" id="UP000184334">
    <property type="component" value="Unassembled WGS sequence"/>
</dbReference>
<evidence type="ECO:0000313" key="2">
    <source>
        <dbReference type="Proteomes" id="UP000184334"/>
    </source>
</evidence>
<organism evidence="1 2">
    <name type="scientific">Marinitoga hydrogenitolerans (strain DSM 16785 / JCM 12826 / AT1271)</name>
    <dbReference type="NCBI Taxonomy" id="1122195"/>
    <lineage>
        <taxon>Bacteria</taxon>
        <taxon>Thermotogati</taxon>
        <taxon>Thermotogota</taxon>
        <taxon>Thermotogae</taxon>
        <taxon>Petrotogales</taxon>
        <taxon>Petrotogaceae</taxon>
        <taxon>Marinitoga</taxon>
    </lineage>
</organism>
<keyword evidence="2" id="KW-1185">Reference proteome</keyword>
<dbReference type="RefSeq" id="WP_072865775.1">
    <property type="nucleotide sequence ID" value="NZ_FQUI01000041.1"/>
</dbReference>
<accession>A0A1M4ZEX4</accession>
<dbReference type="STRING" id="1122195.SAMN02745164_01912"/>
<proteinExistence type="predicted"/>
<name>A0A1M4ZEX4_MARH1</name>